<evidence type="ECO:0000313" key="2">
    <source>
        <dbReference type="Proteomes" id="UP001482620"/>
    </source>
</evidence>
<dbReference type="EMBL" id="JAHRIQ010087183">
    <property type="protein sequence ID" value="MEQ2249885.1"/>
    <property type="molecule type" value="Genomic_DNA"/>
</dbReference>
<sequence>MFLCTLDSQFKSPRHPLYFSADFMETSTPSVGVSLSSLLQGVTGRCCSTAAGHQALIRRDIKSCSVLKADVIVFAHQLDIASRPDSSANTDVLALPSLDSWDVPRCTDLLLLWLPSCCLVLDHSWMFSRSPPDTRHQPVPNLKPSPYNDYTLLLR</sequence>
<organism evidence="1 2">
    <name type="scientific">Ilyodon furcidens</name>
    <name type="common">goldbreast splitfin</name>
    <dbReference type="NCBI Taxonomy" id="33524"/>
    <lineage>
        <taxon>Eukaryota</taxon>
        <taxon>Metazoa</taxon>
        <taxon>Chordata</taxon>
        <taxon>Craniata</taxon>
        <taxon>Vertebrata</taxon>
        <taxon>Euteleostomi</taxon>
        <taxon>Actinopterygii</taxon>
        <taxon>Neopterygii</taxon>
        <taxon>Teleostei</taxon>
        <taxon>Neoteleostei</taxon>
        <taxon>Acanthomorphata</taxon>
        <taxon>Ovalentaria</taxon>
        <taxon>Atherinomorphae</taxon>
        <taxon>Cyprinodontiformes</taxon>
        <taxon>Goodeidae</taxon>
        <taxon>Ilyodon</taxon>
    </lineage>
</organism>
<reference evidence="1 2" key="1">
    <citation type="submission" date="2021-06" db="EMBL/GenBank/DDBJ databases">
        <authorList>
            <person name="Palmer J.M."/>
        </authorList>
    </citation>
    <scope>NUCLEOTIDE SEQUENCE [LARGE SCALE GENOMIC DNA]</scope>
    <source>
        <strain evidence="2">if_2019</strain>
        <tissue evidence="1">Muscle</tissue>
    </source>
</reference>
<keyword evidence="2" id="KW-1185">Reference proteome</keyword>
<gene>
    <name evidence="1" type="ORF">ILYODFUR_034219</name>
</gene>
<protein>
    <submittedName>
        <fullName evidence="1">Uncharacterized protein</fullName>
    </submittedName>
</protein>
<name>A0ABV0UXI6_9TELE</name>
<proteinExistence type="predicted"/>
<evidence type="ECO:0000313" key="1">
    <source>
        <dbReference type="EMBL" id="MEQ2249885.1"/>
    </source>
</evidence>
<comment type="caution">
    <text evidence="1">The sequence shown here is derived from an EMBL/GenBank/DDBJ whole genome shotgun (WGS) entry which is preliminary data.</text>
</comment>
<dbReference type="Proteomes" id="UP001482620">
    <property type="component" value="Unassembled WGS sequence"/>
</dbReference>
<accession>A0ABV0UXI6</accession>